<evidence type="ECO:0000313" key="2">
    <source>
        <dbReference type="Proteomes" id="UP000663868"/>
    </source>
</evidence>
<dbReference type="EMBL" id="CAJOBB010001582">
    <property type="protein sequence ID" value="CAF3876809.1"/>
    <property type="molecule type" value="Genomic_DNA"/>
</dbReference>
<sequence>MVFLDSIGLIFDIQMKKKFVSYLHGYSCVDCNDWKNPILISSIEHNFTVLAYEIMSVNHTENTCELNIIARNNKIPIYLKTITLKRDNSKIIEFDSWIDINELEFSIIETYFILTWIQLK</sequence>
<dbReference type="Proteomes" id="UP000663868">
    <property type="component" value="Unassembled WGS sequence"/>
</dbReference>
<dbReference type="AlphaFoldDB" id="A0A819G3S1"/>
<organism evidence="1 2">
    <name type="scientific">Adineta steineri</name>
    <dbReference type="NCBI Taxonomy" id="433720"/>
    <lineage>
        <taxon>Eukaryota</taxon>
        <taxon>Metazoa</taxon>
        <taxon>Spiralia</taxon>
        <taxon>Gnathifera</taxon>
        <taxon>Rotifera</taxon>
        <taxon>Eurotatoria</taxon>
        <taxon>Bdelloidea</taxon>
        <taxon>Adinetida</taxon>
        <taxon>Adinetidae</taxon>
        <taxon>Adineta</taxon>
    </lineage>
</organism>
<gene>
    <name evidence="1" type="ORF">KXQ929_LOCUS21531</name>
</gene>
<reference evidence="1" key="1">
    <citation type="submission" date="2021-02" db="EMBL/GenBank/DDBJ databases">
        <authorList>
            <person name="Nowell W R."/>
        </authorList>
    </citation>
    <scope>NUCLEOTIDE SEQUENCE</scope>
</reference>
<evidence type="ECO:0000313" key="1">
    <source>
        <dbReference type="EMBL" id="CAF3876809.1"/>
    </source>
</evidence>
<name>A0A819G3S1_9BILA</name>
<comment type="caution">
    <text evidence="1">The sequence shown here is derived from an EMBL/GenBank/DDBJ whole genome shotgun (WGS) entry which is preliminary data.</text>
</comment>
<proteinExistence type="predicted"/>
<accession>A0A819G3S1</accession>
<protein>
    <submittedName>
        <fullName evidence="1">Uncharacterized protein</fullName>
    </submittedName>
</protein>